<keyword evidence="1" id="KW-1133">Transmembrane helix</keyword>
<feature type="transmembrane region" description="Helical" evidence="1">
    <location>
        <begin position="12"/>
        <end position="31"/>
    </location>
</feature>
<comment type="caution">
    <text evidence="2">The sequence shown here is derived from an EMBL/GenBank/DDBJ whole genome shotgun (WGS) entry which is preliminary data.</text>
</comment>
<name>A0A427A2X1_ENSVE</name>
<dbReference type="EMBL" id="AMZH03003980">
    <property type="protein sequence ID" value="RRT70538.1"/>
    <property type="molecule type" value="Genomic_DNA"/>
</dbReference>
<organism evidence="2 3">
    <name type="scientific">Ensete ventricosum</name>
    <name type="common">Abyssinian banana</name>
    <name type="synonym">Musa ensete</name>
    <dbReference type="NCBI Taxonomy" id="4639"/>
    <lineage>
        <taxon>Eukaryota</taxon>
        <taxon>Viridiplantae</taxon>
        <taxon>Streptophyta</taxon>
        <taxon>Embryophyta</taxon>
        <taxon>Tracheophyta</taxon>
        <taxon>Spermatophyta</taxon>
        <taxon>Magnoliopsida</taxon>
        <taxon>Liliopsida</taxon>
        <taxon>Zingiberales</taxon>
        <taxon>Musaceae</taxon>
        <taxon>Ensete</taxon>
    </lineage>
</organism>
<reference evidence="2 3" key="1">
    <citation type="journal article" date="2014" name="Agronomy (Basel)">
        <title>A Draft Genome Sequence for Ensete ventricosum, the Drought-Tolerant Tree Against Hunger.</title>
        <authorList>
            <person name="Harrison J."/>
            <person name="Moore K.A."/>
            <person name="Paszkiewicz K."/>
            <person name="Jones T."/>
            <person name="Grant M."/>
            <person name="Ambacheew D."/>
            <person name="Muzemil S."/>
            <person name="Studholme D.J."/>
        </authorList>
    </citation>
    <scope>NUCLEOTIDE SEQUENCE [LARGE SCALE GENOMIC DNA]</scope>
</reference>
<accession>A0A427A2X1</accession>
<evidence type="ECO:0000313" key="3">
    <source>
        <dbReference type="Proteomes" id="UP000287651"/>
    </source>
</evidence>
<sequence>MDDCRSLPEMRSYGLILLAIVFALYCCSTTAHNGEQPLSKIAIHKTTLATTVAARIRASPFVLGLKVVDRRSLSRKYLSIMVRSWGKSWKSPEIWKCYINNYERETAAGRVHFDAGRNQGSWQRKIAAVSVMQRGIAAGRDQVAAGRNQSRWQREIAATAMKTDGSEGSLLVAFVPQRIAAGRDQGGWQQEIAASSIVQREMRAAVEGIREVGWLKGWWTEGCGFWGLFCDCFGCGFVEFWPQIGSVLGLRWVWMKVRERDFRFGVDGSKGLIEIGGGVLRIGAGCRRLRF</sequence>
<keyword evidence="1" id="KW-0812">Transmembrane</keyword>
<dbReference type="Proteomes" id="UP000287651">
    <property type="component" value="Unassembled WGS sequence"/>
</dbReference>
<evidence type="ECO:0000256" key="1">
    <source>
        <dbReference type="SAM" id="Phobius"/>
    </source>
</evidence>
<keyword evidence="1" id="KW-0472">Membrane</keyword>
<dbReference type="AlphaFoldDB" id="A0A427A2X1"/>
<proteinExistence type="predicted"/>
<evidence type="ECO:0000313" key="2">
    <source>
        <dbReference type="EMBL" id="RRT70538.1"/>
    </source>
</evidence>
<gene>
    <name evidence="2" type="ORF">B296_00013196</name>
</gene>
<protein>
    <submittedName>
        <fullName evidence="2">Uncharacterized protein</fullName>
    </submittedName>
</protein>